<feature type="transmembrane region" description="Helical" evidence="19">
    <location>
        <begin position="184"/>
        <end position="203"/>
    </location>
</feature>
<evidence type="ECO:0000256" key="10">
    <source>
        <dbReference type="ARBA" id="ARBA00022679"/>
    </source>
</evidence>
<dbReference type="InterPro" id="IPR000374">
    <property type="entry name" value="PC_trans"/>
</dbReference>
<evidence type="ECO:0000256" key="4">
    <source>
        <dbReference type="ARBA" id="ARBA00005189"/>
    </source>
</evidence>
<evidence type="ECO:0000256" key="1">
    <source>
        <dbReference type="ARBA" id="ARBA00001698"/>
    </source>
</evidence>
<feature type="transmembrane region" description="Helical" evidence="19">
    <location>
        <begin position="12"/>
        <end position="42"/>
    </location>
</feature>
<dbReference type="Pfam" id="PF01148">
    <property type="entry name" value="CTP_transf_1"/>
    <property type="match status" value="1"/>
</dbReference>
<feature type="transmembrane region" description="Helical" evidence="19">
    <location>
        <begin position="143"/>
        <end position="163"/>
    </location>
</feature>
<proteinExistence type="inferred from homology"/>
<evidence type="ECO:0000256" key="18">
    <source>
        <dbReference type="RuleBase" id="RU003938"/>
    </source>
</evidence>
<dbReference type="PROSITE" id="PS01315">
    <property type="entry name" value="CDS"/>
    <property type="match status" value="1"/>
</dbReference>
<evidence type="ECO:0000256" key="5">
    <source>
        <dbReference type="ARBA" id="ARBA00010185"/>
    </source>
</evidence>
<keyword evidence="10 18" id="KW-0808">Transferase</keyword>
<comment type="pathway">
    <text evidence="4">Lipid metabolism.</text>
</comment>
<name>A0A9X4RXJ9_9FLAO</name>
<evidence type="ECO:0000256" key="6">
    <source>
        <dbReference type="ARBA" id="ARBA00012487"/>
    </source>
</evidence>
<evidence type="ECO:0000256" key="11">
    <source>
        <dbReference type="ARBA" id="ARBA00022692"/>
    </source>
</evidence>
<comment type="similarity">
    <text evidence="5 18">Belongs to the CDS family.</text>
</comment>
<keyword evidence="17" id="KW-1208">Phospholipid metabolism</keyword>
<comment type="pathway">
    <text evidence="3 18">Phospholipid metabolism; CDP-diacylglycerol biosynthesis; CDP-diacylglycerol from sn-glycerol 3-phosphate: step 3/3.</text>
</comment>
<evidence type="ECO:0000256" key="12">
    <source>
        <dbReference type="ARBA" id="ARBA00022695"/>
    </source>
</evidence>
<sequence>MPNIVTRAIFGFAYIAAIVFASLYSPLSLLILLGLFLALCLWELIQLLQFDNKLYILGTVLVSGYLFYNYAEKFWYSTGMFDVRIVNFLPPLLFIIALVIIFKRPVELAFDSSKLIFSVVYVALPFSLVLSTVKKFEVDNFEMLNSLICLFILLWCSDTFAYLTGKYFGSRKLSSISENKTVEGLIGGMFFTIVAGAIINYNFPNLRGNWIIIAIIIAIVAPLGDLAESKLKRVFGVKDSGNLLPGHGGFLDRLDSFLPSAIALYIYFLFI</sequence>
<comment type="caution">
    <text evidence="20">The sequence shown here is derived from an EMBL/GenBank/DDBJ whole genome shotgun (WGS) entry which is preliminary data.</text>
</comment>
<evidence type="ECO:0000256" key="13">
    <source>
        <dbReference type="ARBA" id="ARBA00022989"/>
    </source>
</evidence>
<feature type="transmembrane region" description="Helical" evidence="19">
    <location>
        <begin position="114"/>
        <end position="131"/>
    </location>
</feature>
<evidence type="ECO:0000256" key="17">
    <source>
        <dbReference type="ARBA" id="ARBA00023264"/>
    </source>
</evidence>
<dbReference type="GO" id="GO:0005886">
    <property type="term" value="C:plasma membrane"/>
    <property type="evidence" value="ECO:0007669"/>
    <property type="project" value="UniProtKB-SubCell"/>
</dbReference>
<evidence type="ECO:0000256" key="3">
    <source>
        <dbReference type="ARBA" id="ARBA00005119"/>
    </source>
</evidence>
<gene>
    <name evidence="20" type="ORF">NMK71_08970</name>
</gene>
<dbReference type="PANTHER" id="PTHR46382:SF1">
    <property type="entry name" value="PHOSPHATIDATE CYTIDYLYLTRANSFERASE"/>
    <property type="match status" value="1"/>
</dbReference>
<dbReference type="GO" id="GO:0016024">
    <property type="term" value="P:CDP-diacylglycerol biosynthetic process"/>
    <property type="evidence" value="ECO:0007669"/>
    <property type="project" value="TreeGrafter"/>
</dbReference>
<evidence type="ECO:0000256" key="8">
    <source>
        <dbReference type="ARBA" id="ARBA00022475"/>
    </source>
</evidence>
<keyword evidence="15 19" id="KW-0472">Membrane</keyword>
<dbReference type="EC" id="2.7.7.41" evidence="6 18"/>
<comment type="subcellular location">
    <subcellularLocation>
        <location evidence="2">Cell membrane</location>
        <topology evidence="2">Multi-pass membrane protein</topology>
    </subcellularLocation>
</comment>
<keyword evidence="8" id="KW-1003">Cell membrane</keyword>
<dbReference type="Proteomes" id="UP001152599">
    <property type="component" value="Unassembled WGS sequence"/>
</dbReference>
<dbReference type="AlphaFoldDB" id="A0A9X4RXJ9"/>
<keyword evidence="16" id="KW-0594">Phospholipid biosynthesis</keyword>
<keyword evidence="12 18" id="KW-0548">Nucleotidyltransferase</keyword>
<evidence type="ECO:0000256" key="15">
    <source>
        <dbReference type="ARBA" id="ARBA00023136"/>
    </source>
</evidence>
<protein>
    <recommendedName>
        <fullName evidence="7 18">Phosphatidate cytidylyltransferase</fullName>
        <ecNumber evidence="6 18">2.7.7.41</ecNumber>
    </recommendedName>
</protein>
<reference evidence="20" key="1">
    <citation type="submission" date="2022-07" db="EMBL/GenBank/DDBJ databases">
        <title>Description and genome-wide analysis of Profundicola chukchiensis gen. nov., sp. nov., marine bacteria isolated from bottom sediments of the Chukchi Sea.</title>
        <authorList>
            <person name="Romanenko L."/>
            <person name="Otstavnykh N."/>
            <person name="Kurilenko V."/>
            <person name="Eremeev V."/>
            <person name="Velansky P."/>
            <person name="Mikhailov V."/>
            <person name="Isaeva M."/>
        </authorList>
    </citation>
    <scope>NUCLEOTIDE SEQUENCE</scope>
    <source>
        <strain evidence="20">KMM 9713</strain>
    </source>
</reference>
<dbReference type="EMBL" id="JANCMU010000005">
    <property type="protein sequence ID" value="MDG4946544.1"/>
    <property type="molecule type" value="Genomic_DNA"/>
</dbReference>
<evidence type="ECO:0000313" key="21">
    <source>
        <dbReference type="Proteomes" id="UP001152599"/>
    </source>
</evidence>
<evidence type="ECO:0000256" key="9">
    <source>
        <dbReference type="ARBA" id="ARBA00022516"/>
    </source>
</evidence>
<feature type="transmembrane region" description="Helical" evidence="19">
    <location>
        <begin position="209"/>
        <end position="227"/>
    </location>
</feature>
<evidence type="ECO:0000256" key="19">
    <source>
        <dbReference type="SAM" id="Phobius"/>
    </source>
</evidence>
<keyword evidence="14" id="KW-0443">Lipid metabolism</keyword>
<evidence type="ECO:0000256" key="2">
    <source>
        <dbReference type="ARBA" id="ARBA00004651"/>
    </source>
</evidence>
<dbReference type="RefSeq" id="WP_304420924.1">
    <property type="nucleotide sequence ID" value="NZ_JANCMU010000005.1"/>
</dbReference>
<evidence type="ECO:0000256" key="7">
    <source>
        <dbReference type="ARBA" id="ARBA00019373"/>
    </source>
</evidence>
<evidence type="ECO:0000256" key="16">
    <source>
        <dbReference type="ARBA" id="ARBA00023209"/>
    </source>
</evidence>
<dbReference type="GO" id="GO:0004605">
    <property type="term" value="F:phosphatidate cytidylyltransferase activity"/>
    <property type="evidence" value="ECO:0007669"/>
    <property type="project" value="UniProtKB-EC"/>
</dbReference>
<keyword evidence="13 19" id="KW-1133">Transmembrane helix</keyword>
<keyword evidence="9" id="KW-0444">Lipid biosynthesis</keyword>
<keyword evidence="11 18" id="KW-0812">Transmembrane</keyword>
<keyword evidence="21" id="KW-1185">Reference proteome</keyword>
<dbReference type="PANTHER" id="PTHR46382">
    <property type="entry name" value="PHOSPHATIDATE CYTIDYLYLTRANSFERASE"/>
    <property type="match status" value="1"/>
</dbReference>
<feature type="transmembrane region" description="Helical" evidence="19">
    <location>
        <begin position="54"/>
        <end position="71"/>
    </location>
</feature>
<organism evidence="20 21">
    <name type="scientific">Profundicola chukchiensis</name>
    <dbReference type="NCBI Taxonomy" id="2961959"/>
    <lineage>
        <taxon>Bacteria</taxon>
        <taxon>Pseudomonadati</taxon>
        <taxon>Bacteroidota</taxon>
        <taxon>Flavobacteriia</taxon>
        <taxon>Flavobacteriales</taxon>
        <taxon>Weeksellaceae</taxon>
        <taxon>Profundicola</taxon>
    </lineage>
</organism>
<accession>A0A9X4RXJ9</accession>
<evidence type="ECO:0000256" key="14">
    <source>
        <dbReference type="ARBA" id="ARBA00023098"/>
    </source>
</evidence>
<comment type="catalytic activity">
    <reaction evidence="1 18">
        <text>a 1,2-diacyl-sn-glycero-3-phosphate + CTP + H(+) = a CDP-1,2-diacyl-sn-glycerol + diphosphate</text>
        <dbReference type="Rhea" id="RHEA:16229"/>
        <dbReference type="ChEBI" id="CHEBI:15378"/>
        <dbReference type="ChEBI" id="CHEBI:33019"/>
        <dbReference type="ChEBI" id="CHEBI:37563"/>
        <dbReference type="ChEBI" id="CHEBI:58332"/>
        <dbReference type="ChEBI" id="CHEBI:58608"/>
        <dbReference type="EC" id="2.7.7.41"/>
    </reaction>
</comment>
<evidence type="ECO:0000313" key="20">
    <source>
        <dbReference type="EMBL" id="MDG4946544.1"/>
    </source>
</evidence>
<feature type="transmembrane region" description="Helical" evidence="19">
    <location>
        <begin position="83"/>
        <end position="102"/>
    </location>
</feature>